<feature type="compositionally biased region" description="Gly residues" evidence="8">
    <location>
        <begin position="520"/>
        <end position="533"/>
    </location>
</feature>
<keyword evidence="3" id="KW-0396">Initiation factor</keyword>
<protein>
    <recommendedName>
        <fullName evidence="2">Eukaryotic translation initiation factor 2A</fullName>
    </recommendedName>
</protein>
<dbReference type="SUPFAM" id="SSF82171">
    <property type="entry name" value="DPP6 N-terminal domain-like"/>
    <property type="match status" value="1"/>
</dbReference>
<keyword evidence="6" id="KW-0810">Translation regulation</keyword>
<dbReference type="HOGENOM" id="CLU_013809_0_1_1"/>
<evidence type="ECO:0000256" key="3">
    <source>
        <dbReference type="ARBA" id="ARBA00022540"/>
    </source>
</evidence>
<dbReference type="GO" id="GO:0043022">
    <property type="term" value="F:ribosome binding"/>
    <property type="evidence" value="ECO:0007669"/>
    <property type="project" value="TreeGrafter"/>
</dbReference>
<dbReference type="GO" id="GO:0006417">
    <property type="term" value="P:regulation of translation"/>
    <property type="evidence" value="ECO:0007669"/>
    <property type="project" value="UniProtKB-KW"/>
</dbReference>
<dbReference type="InterPro" id="IPR011387">
    <property type="entry name" value="TIF2A"/>
</dbReference>
<evidence type="ECO:0000256" key="1">
    <source>
        <dbReference type="ARBA" id="ARBA00009573"/>
    </source>
</evidence>
<keyword evidence="11" id="KW-1185">Reference proteome</keyword>
<gene>
    <name evidence="10" type="ORF">A1O3_03051</name>
</gene>
<dbReference type="PANTHER" id="PTHR13227">
    <property type="entry name" value="EUKARYOTIC TRANSLATION INITIATION FACTOR 2A"/>
    <property type="match status" value="1"/>
</dbReference>
<dbReference type="PIRSF" id="PIRSF017222">
    <property type="entry name" value="eIF2A"/>
    <property type="match status" value="1"/>
</dbReference>
<comment type="caution">
    <text evidence="10">The sequence shown here is derived from an EMBL/GenBank/DDBJ whole genome shotgun (WGS) entry which is preliminary data.</text>
</comment>
<dbReference type="Gene3D" id="2.130.10.10">
    <property type="entry name" value="YVTN repeat-like/Quinoprotein amine dehydrogenase"/>
    <property type="match status" value="2"/>
</dbReference>
<evidence type="ECO:0000256" key="6">
    <source>
        <dbReference type="ARBA" id="ARBA00022845"/>
    </source>
</evidence>
<feature type="region of interest" description="Disordered" evidence="8">
    <location>
        <begin position="489"/>
        <end position="697"/>
    </location>
</feature>
<keyword evidence="7" id="KW-0648">Protein biosynthesis</keyword>
<evidence type="ECO:0000256" key="7">
    <source>
        <dbReference type="ARBA" id="ARBA00022917"/>
    </source>
</evidence>
<comment type="similarity">
    <text evidence="1">Belongs to the WD repeat EIF2A family.</text>
</comment>
<keyword evidence="5" id="KW-0677">Repeat</keyword>
<feature type="compositionally biased region" description="Polar residues" evidence="8">
    <location>
        <begin position="627"/>
        <end position="637"/>
    </location>
</feature>
<dbReference type="STRING" id="1182542.W9Z670"/>
<dbReference type="GeneID" id="19167181"/>
<evidence type="ECO:0000259" key="9">
    <source>
        <dbReference type="Pfam" id="PF08662"/>
    </source>
</evidence>
<reference evidence="10 11" key="1">
    <citation type="submission" date="2013-03" db="EMBL/GenBank/DDBJ databases">
        <title>The Genome Sequence of Capronia epimyces CBS 606.96.</title>
        <authorList>
            <consortium name="The Broad Institute Genomics Platform"/>
            <person name="Cuomo C."/>
            <person name="de Hoog S."/>
            <person name="Gorbushina A."/>
            <person name="Walker B."/>
            <person name="Young S.K."/>
            <person name="Zeng Q."/>
            <person name="Gargeya S."/>
            <person name="Fitzgerald M."/>
            <person name="Haas B."/>
            <person name="Abouelleil A."/>
            <person name="Allen A.W."/>
            <person name="Alvarado L."/>
            <person name="Arachchi H.M."/>
            <person name="Berlin A.M."/>
            <person name="Chapman S.B."/>
            <person name="Gainer-Dewar J."/>
            <person name="Goldberg J."/>
            <person name="Griggs A."/>
            <person name="Gujja S."/>
            <person name="Hansen M."/>
            <person name="Howarth C."/>
            <person name="Imamovic A."/>
            <person name="Ireland A."/>
            <person name="Larimer J."/>
            <person name="McCowan C."/>
            <person name="Murphy C."/>
            <person name="Pearson M."/>
            <person name="Poon T.W."/>
            <person name="Priest M."/>
            <person name="Roberts A."/>
            <person name="Saif S."/>
            <person name="Shea T."/>
            <person name="Sisk P."/>
            <person name="Sykes S."/>
            <person name="Wortman J."/>
            <person name="Nusbaum C."/>
            <person name="Birren B."/>
        </authorList>
    </citation>
    <scope>NUCLEOTIDE SEQUENCE [LARGE SCALE GENOMIC DNA]</scope>
    <source>
        <strain evidence="10 11">CBS 606.96</strain>
    </source>
</reference>
<dbReference type="GO" id="GO:0003729">
    <property type="term" value="F:mRNA binding"/>
    <property type="evidence" value="ECO:0007669"/>
    <property type="project" value="TreeGrafter"/>
</dbReference>
<organism evidence="10 11">
    <name type="scientific">Capronia epimyces CBS 606.96</name>
    <dbReference type="NCBI Taxonomy" id="1182542"/>
    <lineage>
        <taxon>Eukaryota</taxon>
        <taxon>Fungi</taxon>
        <taxon>Dikarya</taxon>
        <taxon>Ascomycota</taxon>
        <taxon>Pezizomycotina</taxon>
        <taxon>Eurotiomycetes</taxon>
        <taxon>Chaetothyriomycetidae</taxon>
        <taxon>Chaetothyriales</taxon>
        <taxon>Herpotrichiellaceae</taxon>
        <taxon>Capronia</taxon>
    </lineage>
</organism>
<dbReference type="eggNOG" id="KOG2315">
    <property type="taxonomic scope" value="Eukaryota"/>
</dbReference>
<proteinExistence type="inferred from homology"/>
<dbReference type="InterPro" id="IPR013979">
    <property type="entry name" value="TIF_beta_prop-like"/>
</dbReference>
<dbReference type="Pfam" id="PF08662">
    <property type="entry name" value="eIF2A"/>
    <property type="match status" value="1"/>
</dbReference>
<dbReference type="InterPro" id="IPR015943">
    <property type="entry name" value="WD40/YVTN_repeat-like_dom_sf"/>
</dbReference>
<feature type="compositionally biased region" description="Polar residues" evidence="8">
    <location>
        <begin position="649"/>
        <end position="678"/>
    </location>
</feature>
<evidence type="ECO:0000313" key="11">
    <source>
        <dbReference type="Proteomes" id="UP000019478"/>
    </source>
</evidence>
<dbReference type="AlphaFoldDB" id="W9Z670"/>
<keyword evidence="4" id="KW-0853">WD repeat</keyword>
<feature type="domain" description="Translation initiation factor beta propellor-like" evidence="9">
    <location>
        <begin position="218"/>
        <end position="412"/>
    </location>
</feature>
<evidence type="ECO:0000256" key="4">
    <source>
        <dbReference type="ARBA" id="ARBA00022574"/>
    </source>
</evidence>
<accession>W9Z670</accession>
<dbReference type="RefSeq" id="XP_007731381.1">
    <property type="nucleotide sequence ID" value="XM_007733191.1"/>
</dbReference>
<dbReference type="Proteomes" id="UP000019478">
    <property type="component" value="Unassembled WGS sequence"/>
</dbReference>
<dbReference type="PANTHER" id="PTHR13227:SF0">
    <property type="entry name" value="EUKARYOTIC TRANSLATION INITIATION FACTOR 2A"/>
    <property type="match status" value="1"/>
</dbReference>
<feature type="compositionally biased region" description="Basic residues" evidence="8">
    <location>
        <begin position="542"/>
        <end position="552"/>
    </location>
</feature>
<evidence type="ECO:0000313" key="10">
    <source>
        <dbReference type="EMBL" id="EXJ89984.1"/>
    </source>
</evidence>
<name>W9Z670_9EURO</name>
<evidence type="ECO:0000256" key="5">
    <source>
        <dbReference type="ARBA" id="ARBA00022737"/>
    </source>
</evidence>
<dbReference type="OrthoDB" id="2194683at2759"/>
<dbReference type="GO" id="GO:0003743">
    <property type="term" value="F:translation initiation factor activity"/>
    <property type="evidence" value="ECO:0007669"/>
    <property type="project" value="UniProtKB-KW"/>
</dbReference>
<dbReference type="EMBL" id="AMGY01000002">
    <property type="protein sequence ID" value="EXJ89984.1"/>
    <property type="molecule type" value="Genomic_DNA"/>
</dbReference>
<sequence length="747" mass="80800">MAVTTQFSFRTLKGIGVVNGAPNYEPLSGFQRPEGNLRCCAYSPCGRYFAWASPENVSIINPDTGAIISTLPAENVFELGFSPLGTYVITWQRSVKDENGDAVKNLKVWLVIDEKALAEGVDKEPIARFVQKSQTGWNLQYTYDEAFCARVVTNEVQIYESHDLTNVWNKIRVEGVADFAVSPGKDHAFALFVPERKGQPAAVRVYAVPNFTTPVSQKNFFKGDKVQLKWNDDGTSLIVLAQTEVDKTGKSYYGETTLYLLSANGGFDSRIDLDKEGPIHDVSWSPRSNSFAVVYGYMPAKTVIFNSKAQPVHSFPLAPRNTVLFSPHGRFVLVAGFGNLAGQMDIYDLERNFAKICTIEASNASVCEWSPDGVHILTATTSPRLRVDNGIRIWHASGPLVYNQDLNELYHVCWRPQPASSHPLTANPLSPIPVPHSSALEYMAARKTPSKPAGAYRPPGARGQVTPLAFKREDEGGAAYVRDGLSSFSSNINGFGKTRQRVVPGSEPVEDKAPLPPGAAPGGGVSLTGTGEGADGEPLSRAAKKNAKKREAKKAAAAAAAEREKGAGTNLAPEQTAGPGQSPSRSPDGRGHQRSRSRNYVPAPGLEPPTGPKKERSRSNSRRQRGDTNSSTHNHANGTAKGPSHAPGTPNQKPRTAPTNINTTTQAPLPTTVPQAQTPPELEVTSPITPGGNPQEKKIRGLLKKIRAIEDLKMRFAGGEKLEDTQMRKISTEDSVRKELGSLGYNG</sequence>
<evidence type="ECO:0000256" key="2">
    <source>
        <dbReference type="ARBA" id="ARBA00013819"/>
    </source>
</evidence>
<evidence type="ECO:0000256" key="8">
    <source>
        <dbReference type="SAM" id="MobiDB-lite"/>
    </source>
</evidence>
<dbReference type="FunFam" id="2.130.10.10:FF:000596">
    <property type="entry name" value="Eukaryotic translation initiation factor 2A"/>
    <property type="match status" value="1"/>
</dbReference>
<dbReference type="GO" id="GO:0000049">
    <property type="term" value="F:tRNA binding"/>
    <property type="evidence" value="ECO:0007669"/>
    <property type="project" value="TreeGrafter"/>
</dbReference>
<dbReference type="GO" id="GO:0022627">
    <property type="term" value="C:cytosolic small ribosomal subunit"/>
    <property type="evidence" value="ECO:0007669"/>
    <property type="project" value="TreeGrafter"/>
</dbReference>